<protein>
    <submittedName>
        <fullName evidence="2">Glycosyl transferase family 2</fullName>
    </submittedName>
</protein>
<dbReference type="Gene3D" id="3.90.550.10">
    <property type="entry name" value="Spore Coat Polysaccharide Biosynthesis Protein SpsA, Chain A"/>
    <property type="match status" value="1"/>
</dbReference>
<keyword evidence="3" id="KW-1185">Reference proteome</keyword>
<name>A0A4Q7PME9_9FIRM</name>
<comment type="caution">
    <text evidence="2">The sequence shown here is derived from an EMBL/GenBank/DDBJ whole genome shotgun (WGS) entry which is preliminary data.</text>
</comment>
<keyword evidence="2" id="KW-0808">Transferase</keyword>
<dbReference type="SUPFAM" id="SSF53448">
    <property type="entry name" value="Nucleotide-diphospho-sugar transferases"/>
    <property type="match status" value="1"/>
</dbReference>
<accession>A0A4Q7PME9</accession>
<dbReference type="OrthoDB" id="9778406at2"/>
<dbReference type="EMBL" id="SGXF01000001">
    <property type="protein sequence ID" value="RZT02062.1"/>
    <property type="molecule type" value="Genomic_DNA"/>
</dbReference>
<evidence type="ECO:0000313" key="2">
    <source>
        <dbReference type="EMBL" id="RZT02062.1"/>
    </source>
</evidence>
<dbReference type="CDD" id="cd00761">
    <property type="entry name" value="Glyco_tranf_GTA_type"/>
    <property type="match status" value="1"/>
</dbReference>
<dbReference type="InterPro" id="IPR029044">
    <property type="entry name" value="Nucleotide-diphossugar_trans"/>
</dbReference>
<feature type="domain" description="Glycosyltransferase 2-like" evidence="1">
    <location>
        <begin position="26"/>
        <end position="124"/>
    </location>
</feature>
<evidence type="ECO:0000313" key="3">
    <source>
        <dbReference type="Proteomes" id="UP000292927"/>
    </source>
</evidence>
<dbReference type="Pfam" id="PF00535">
    <property type="entry name" value="Glycos_transf_2"/>
    <property type="match status" value="1"/>
</dbReference>
<proteinExistence type="predicted"/>
<sequence>MKIEHLISTMHQADAAFLQEIKCVEDVLVVNQTNIERTDEQVTSDGKRLRMISTEERGLSNSRNMLLKNAAGDIAILGDDDLIYLDGYLDKIQKAYQEHPDADIIAFSFTESLTQNTRRQFKTARKLNIFTISKVASVELTFRTKPISDADIFFCPLLGLGAKYGACEENAFLADALRAGLTIWYVPETICYLRPDPPGRMKWQQGFNEDYFVKRGACFYRIYRKAFALFSIAFILLKKRSIFRDVPIVSAWKWMCEGRKLYQKDEEEQECS</sequence>
<evidence type="ECO:0000259" key="1">
    <source>
        <dbReference type="Pfam" id="PF00535"/>
    </source>
</evidence>
<dbReference type="GO" id="GO:0016740">
    <property type="term" value="F:transferase activity"/>
    <property type="evidence" value="ECO:0007669"/>
    <property type="project" value="UniProtKB-KW"/>
</dbReference>
<dbReference type="Proteomes" id="UP000292927">
    <property type="component" value="Unassembled WGS sequence"/>
</dbReference>
<dbReference type="AlphaFoldDB" id="A0A4Q7PME9"/>
<dbReference type="InterPro" id="IPR001173">
    <property type="entry name" value="Glyco_trans_2-like"/>
</dbReference>
<organism evidence="2 3">
    <name type="scientific">Cuneatibacter caecimuris</name>
    <dbReference type="NCBI Taxonomy" id="1796618"/>
    <lineage>
        <taxon>Bacteria</taxon>
        <taxon>Bacillati</taxon>
        <taxon>Bacillota</taxon>
        <taxon>Clostridia</taxon>
        <taxon>Lachnospirales</taxon>
        <taxon>Lachnospiraceae</taxon>
        <taxon>Cuneatibacter</taxon>
    </lineage>
</organism>
<gene>
    <name evidence="2" type="ORF">EV209_0167</name>
</gene>
<reference evidence="2 3" key="1">
    <citation type="submission" date="2019-02" db="EMBL/GenBank/DDBJ databases">
        <title>Genomic Encyclopedia of Type Strains, Phase IV (KMG-IV): sequencing the most valuable type-strain genomes for metagenomic binning, comparative biology and taxonomic classification.</title>
        <authorList>
            <person name="Goeker M."/>
        </authorList>
    </citation>
    <scope>NUCLEOTIDE SEQUENCE [LARGE SCALE GENOMIC DNA]</scope>
    <source>
        <strain evidence="2 3">DSM 29486</strain>
    </source>
</reference>